<feature type="region of interest" description="Disordered" evidence="1">
    <location>
        <begin position="360"/>
        <end position="385"/>
    </location>
</feature>
<feature type="compositionally biased region" description="Low complexity" evidence="1">
    <location>
        <begin position="291"/>
        <end position="303"/>
    </location>
</feature>
<proteinExistence type="predicted"/>
<dbReference type="AlphaFoldDB" id="A0A840F292"/>
<dbReference type="Pfam" id="PF13421">
    <property type="entry name" value="Band_7_1"/>
    <property type="match status" value="1"/>
</dbReference>
<dbReference type="GO" id="GO:0008233">
    <property type="term" value="F:peptidase activity"/>
    <property type="evidence" value="ECO:0007669"/>
    <property type="project" value="UniProtKB-KW"/>
</dbReference>
<feature type="domain" description="SPFH" evidence="2">
    <location>
        <begin position="26"/>
        <end position="235"/>
    </location>
</feature>
<evidence type="ECO:0000313" key="5">
    <source>
        <dbReference type="Proteomes" id="UP000551501"/>
    </source>
</evidence>
<dbReference type="SUPFAM" id="SSF117892">
    <property type="entry name" value="Band 7/SPFH domain"/>
    <property type="match status" value="1"/>
</dbReference>
<evidence type="ECO:0000256" key="1">
    <source>
        <dbReference type="SAM" id="MobiDB-lite"/>
    </source>
</evidence>
<dbReference type="InterPro" id="IPR036013">
    <property type="entry name" value="Band_7/SPFH_dom_sf"/>
</dbReference>
<dbReference type="GO" id="GO:0006508">
    <property type="term" value="P:proteolysis"/>
    <property type="evidence" value="ECO:0007669"/>
    <property type="project" value="UniProtKB-KW"/>
</dbReference>
<evidence type="ECO:0000259" key="3">
    <source>
        <dbReference type="Pfam" id="PF14237"/>
    </source>
</evidence>
<dbReference type="PANTHER" id="PTHR37826">
    <property type="entry name" value="FLOTILLIN BAND_7_5 DOMAIN PROTEIN"/>
    <property type="match status" value="1"/>
</dbReference>
<sequence>MGIIGKMRGELVDIIEWIDDSRSTLAWRFPRYNNEIKNGAQLIVREGQQAVFVYRGQLADQFDPGHYELTTENLPIMSTIQGWKHGFNSPFRSEVYFINRRPVTDLRWGTPNPITLRDPDFGMVQVRANGLCVIRVADPAIFLREIIGTDSEVNADEITELLRRVISTAFSDMILETGVGAIDLQGKQVELSEKLRDYVQSRVDDEFGLHVDSIQMNISLPDEITAAMTRGVARGVEEQGFLNNVNDLGRYQQAKSADAMLAAAQNPGGGTAGDMMGMGMGMAMANQFANQFGQQQPQQQAQAGPPPMPTAQAFHIDQNGTAAGPYTVDQLRGAITPTTLVWAQGMAQWTQAGQVAALAPLFAPAGPPPLPPQTPPGPPAPPEQQ</sequence>
<keyword evidence="4" id="KW-0378">Hydrolase</keyword>
<comment type="caution">
    <text evidence="4">The sequence shown here is derived from an EMBL/GenBank/DDBJ whole genome shotgun (WGS) entry which is preliminary data.</text>
</comment>
<keyword evidence="4" id="KW-0645">Protease</keyword>
<feature type="domain" description="GYF" evidence="3">
    <location>
        <begin position="315"/>
        <end position="358"/>
    </location>
</feature>
<gene>
    <name evidence="4" type="ORF">BKA16_000992</name>
</gene>
<name>A0A840F292_9ACTN</name>
<evidence type="ECO:0000259" key="2">
    <source>
        <dbReference type="Pfam" id="PF13421"/>
    </source>
</evidence>
<dbReference type="Proteomes" id="UP000551501">
    <property type="component" value="Unassembled WGS sequence"/>
</dbReference>
<protein>
    <submittedName>
        <fullName evidence="4">Membrane protease subunit (Stomatin/prohibitin family)</fullName>
    </submittedName>
</protein>
<dbReference type="Pfam" id="PF14237">
    <property type="entry name" value="GYF_2"/>
    <property type="match status" value="1"/>
</dbReference>
<feature type="compositionally biased region" description="Pro residues" evidence="1">
    <location>
        <begin position="365"/>
        <end position="385"/>
    </location>
</feature>
<organism evidence="4 5">
    <name type="scientific">Gordonia humi</name>
    <dbReference type="NCBI Taxonomy" id="686429"/>
    <lineage>
        <taxon>Bacteria</taxon>
        <taxon>Bacillati</taxon>
        <taxon>Actinomycetota</taxon>
        <taxon>Actinomycetes</taxon>
        <taxon>Mycobacteriales</taxon>
        <taxon>Gordoniaceae</taxon>
        <taxon>Gordonia</taxon>
    </lineage>
</organism>
<keyword evidence="5" id="KW-1185">Reference proteome</keyword>
<dbReference type="EMBL" id="JACIFP010000001">
    <property type="protein sequence ID" value="MBB4134440.1"/>
    <property type="molecule type" value="Genomic_DNA"/>
</dbReference>
<dbReference type="RefSeq" id="WP_183369608.1">
    <property type="nucleotide sequence ID" value="NZ_BAABHL010000128.1"/>
</dbReference>
<dbReference type="InterPro" id="IPR033880">
    <property type="entry name" value="SPFH_YdjI"/>
</dbReference>
<reference evidence="4 5" key="1">
    <citation type="submission" date="2020-08" db="EMBL/GenBank/DDBJ databases">
        <title>Sequencing the genomes of 1000 actinobacteria strains.</title>
        <authorList>
            <person name="Klenk H.-P."/>
        </authorList>
    </citation>
    <scope>NUCLEOTIDE SEQUENCE [LARGE SCALE GENOMIC DNA]</scope>
    <source>
        <strain evidence="4 5">DSM 45298</strain>
    </source>
</reference>
<dbReference type="PANTHER" id="PTHR37826:SF2">
    <property type="entry name" value="ZINC-RIBBON DOMAIN-CONTAINING PROTEIN"/>
    <property type="match status" value="1"/>
</dbReference>
<accession>A0A840F292</accession>
<evidence type="ECO:0000313" key="4">
    <source>
        <dbReference type="EMBL" id="MBB4134440.1"/>
    </source>
</evidence>
<dbReference type="InterPro" id="IPR025640">
    <property type="entry name" value="GYF_2"/>
</dbReference>
<dbReference type="Gene3D" id="3.30.479.30">
    <property type="entry name" value="Band 7 domain"/>
    <property type="match status" value="1"/>
</dbReference>
<dbReference type="CDD" id="cd03408">
    <property type="entry name" value="SPFH_like_u1"/>
    <property type="match status" value="1"/>
</dbReference>
<feature type="region of interest" description="Disordered" evidence="1">
    <location>
        <begin position="291"/>
        <end position="313"/>
    </location>
</feature>